<reference evidence="1 2" key="1">
    <citation type="submission" date="2017-03" db="EMBL/GenBank/DDBJ databases">
        <title>Widespread Adenine N6-methylation of Active Genes in Fungi.</title>
        <authorList>
            <consortium name="DOE Joint Genome Institute"/>
            <person name="Mondo S.J."/>
            <person name="Dannebaum R.O."/>
            <person name="Kuo R.C."/>
            <person name="Louie K.B."/>
            <person name="Bewick A.J."/>
            <person name="Labutti K."/>
            <person name="Haridas S."/>
            <person name="Kuo A."/>
            <person name="Salamov A."/>
            <person name="Ahrendt S.R."/>
            <person name="Lau R."/>
            <person name="Bowen B.P."/>
            <person name="Lipzen A."/>
            <person name="Sullivan W."/>
            <person name="Andreopoulos W.B."/>
            <person name="Clum A."/>
            <person name="Lindquist E."/>
            <person name="Daum C."/>
            <person name="Northen T.R."/>
            <person name="Ramamoorthy G."/>
            <person name="Schmitz R.J."/>
            <person name="Gryganskyi A."/>
            <person name="Culley D."/>
            <person name="Magnuson J."/>
            <person name="James T.Y."/>
            <person name="O'Malley M.A."/>
            <person name="Stajich J.E."/>
            <person name="Spatafora J.W."/>
            <person name="Visel A."/>
            <person name="Grigoriev I.V."/>
        </authorList>
    </citation>
    <scope>NUCLEOTIDE SEQUENCE [LARGE SCALE GENOMIC DNA]</scope>
    <source>
        <strain evidence="1 2">NRRL Y-17943</strain>
    </source>
</reference>
<comment type="caution">
    <text evidence="1">The sequence shown here is derived from an EMBL/GenBank/DDBJ whole genome shotgun (WGS) entry which is preliminary data.</text>
</comment>
<proteinExistence type="predicted"/>
<dbReference type="GeneID" id="33554810"/>
<sequence length="239" mass="25854">MLYHLPDGDLTLTGLPVALGSSRSPTFDQPTTVTVKRKRSIGRCIVDQDDIIEEFPVTKRQITQRSRAGDNNDGALTIVTTRHMAEGYSPRLANCGLHTPPPESPTCIPLDSDVQHDGYHRVLTRVDTIDSINNPTITIGCRSASQDTELSSEPDGCRMDGNCDGCPYQHGTDMISTIDSLCLDRDHDGVASCVIFNASSPRIAYQSPTCASVTDESEYIPTPGDDAVTLELFGGLRIG</sequence>
<keyword evidence="2" id="KW-1185">Reference proteome</keyword>
<dbReference type="Proteomes" id="UP000193218">
    <property type="component" value="Unassembled WGS sequence"/>
</dbReference>
<protein>
    <submittedName>
        <fullName evidence="1">Uncharacterized protein</fullName>
    </submittedName>
</protein>
<dbReference type="RefSeq" id="XP_021870295.1">
    <property type="nucleotide sequence ID" value="XM_022013002.1"/>
</dbReference>
<dbReference type="EMBL" id="NBSH01000009">
    <property type="protein sequence ID" value="ORX36166.1"/>
    <property type="molecule type" value="Genomic_DNA"/>
</dbReference>
<evidence type="ECO:0000313" key="2">
    <source>
        <dbReference type="Proteomes" id="UP000193218"/>
    </source>
</evidence>
<dbReference type="InParanoid" id="A0A1Y1UF83"/>
<accession>A0A1Y1UF83</accession>
<organism evidence="1 2">
    <name type="scientific">Kockovaella imperatae</name>
    <dbReference type="NCBI Taxonomy" id="4999"/>
    <lineage>
        <taxon>Eukaryota</taxon>
        <taxon>Fungi</taxon>
        <taxon>Dikarya</taxon>
        <taxon>Basidiomycota</taxon>
        <taxon>Agaricomycotina</taxon>
        <taxon>Tremellomycetes</taxon>
        <taxon>Tremellales</taxon>
        <taxon>Cuniculitremaceae</taxon>
        <taxon>Kockovaella</taxon>
    </lineage>
</organism>
<dbReference type="AlphaFoldDB" id="A0A1Y1UF83"/>
<name>A0A1Y1UF83_9TREE</name>
<evidence type="ECO:0000313" key="1">
    <source>
        <dbReference type="EMBL" id="ORX36166.1"/>
    </source>
</evidence>
<gene>
    <name evidence="1" type="ORF">BD324DRAFT_528265</name>
</gene>